<evidence type="ECO:0000256" key="1">
    <source>
        <dbReference type="ARBA" id="ARBA00008211"/>
    </source>
</evidence>
<accession>A0A089MY63</accession>
<feature type="transmembrane region" description="Helical" evidence="20">
    <location>
        <begin position="501"/>
        <end position="527"/>
    </location>
</feature>
<evidence type="ECO:0000256" key="13">
    <source>
        <dbReference type="ARBA" id="ARBA00023054"/>
    </source>
</evidence>
<proteinExistence type="inferred from homology"/>
<evidence type="ECO:0000256" key="9">
    <source>
        <dbReference type="ARBA" id="ARBA00022844"/>
    </source>
</evidence>
<dbReference type="Gene3D" id="6.10.10.110">
    <property type="match status" value="1"/>
</dbReference>
<keyword evidence="4" id="KW-1032">Host cell membrane</keyword>
<evidence type="ECO:0000256" key="10">
    <source>
        <dbReference type="ARBA" id="ARBA00022870"/>
    </source>
</evidence>
<dbReference type="Proteomes" id="UP000104656">
    <property type="component" value="Genome"/>
</dbReference>
<evidence type="ECO:0000256" key="4">
    <source>
        <dbReference type="ARBA" id="ARBA00022511"/>
    </source>
</evidence>
<dbReference type="GO" id="GO:0019031">
    <property type="term" value="C:viral envelope"/>
    <property type="evidence" value="ECO:0007669"/>
    <property type="project" value="UniProtKB-KW"/>
</dbReference>
<comment type="subunit">
    <text evidence="20">Homotrimer of disulfide-linked F1-F2.</text>
</comment>
<dbReference type="Pfam" id="PF00523">
    <property type="entry name" value="Fusion_gly"/>
    <property type="match status" value="1"/>
</dbReference>
<dbReference type="EMBL" id="KM056344">
    <property type="protein sequence ID" value="AIQ78290.1"/>
    <property type="molecule type" value="Viral_cRNA"/>
</dbReference>
<evidence type="ECO:0000256" key="8">
    <source>
        <dbReference type="ARBA" id="ARBA00022729"/>
    </source>
</evidence>
<dbReference type="SUPFAM" id="SSF58069">
    <property type="entry name" value="Virus ectodomain"/>
    <property type="match status" value="1"/>
</dbReference>
<evidence type="ECO:0000256" key="20">
    <source>
        <dbReference type="RuleBase" id="RU003705"/>
    </source>
</evidence>
<keyword evidence="14 20" id="KW-0472">Membrane</keyword>
<keyword evidence="18" id="KW-0449">Lipoprotein</keyword>
<evidence type="ECO:0000313" key="21">
    <source>
        <dbReference type="EMBL" id="AIQ78290.1"/>
    </source>
</evidence>
<keyword evidence="12 20" id="KW-1133">Transmembrane helix</keyword>
<dbReference type="InterPro" id="IPR000776">
    <property type="entry name" value="Fusion_F0_Paramyxovir"/>
</dbReference>
<keyword evidence="3" id="KW-1168">Fusion of virus membrane with host membrane</keyword>
<protein>
    <recommendedName>
        <fullName evidence="2 20">Fusion glycoprotein F0</fullName>
    </recommendedName>
</protein>
<evidence type="ECO:0000256" key="11">
    <source>
        <dbReference type="ARBA" id="ARBA00022879"/>
    </source>
</evidence>
<keyword evidence="19" id="KW-1160">Virus entry into host cell</keyword>
<dbReference type="GO" id="GO:0046718">
    <property type="term" value="P:symbiont entry into host cell"/>
    <property type="evidence" value="ECO:0007669"/>
    <property type="project" value="UniProtKB-KW"/>
</dbReference>
<keyword evidence="15" id="KW-0564">Palmitate</keyword>
<keyword evidence="17" id="KW-0325">Glycoprotein</keyword>
<evidence type="ECO:0000256" key="5">
    <source>
        <dbReference type="ARBA" id="ARBA00022521"/>
    </source>
</evidence>
<evidence type="ECO:0000256" key="17">
    <source>
        <dbReference type="ARBA" id="ARBA00023180"/>
    </source>
</evidence>
<evidence type="ECO:0000256" key="2">
    <source>
        <dbReference type="ARBA" id="ARBA00016586"/>
    </source>
</evidence>
<evidence type="ECO:0000256" key="14">
    <source>
        <dbReference type="ARBA" id="ARBA00023136"/>
    </source>
</evidence>
<dbReference type="Gene3D" id="1.10.287.2480">
    <property type="match status" value="1"/>
</dbReference>
<sequence length="553" mass="58934">MGSKPSTRISVPLGLITRVMLILSCVCLTSSLDGRPLAAAGIVVTGDKAVNIYTSSQTGSIIVKLLPNIPKDKEACAKAPLEAYNRTLTTLLTPLGDSIRRIQESVSTSGGRRQKRFIGAVIGSVALGVATAAQITAAAALIQANQNAANILRLKESIAATNEAVHEVTDGLSQLAVAVGKMQQFVNDQFNNTVRELDCIKITQQVGVELNLYLTELTTVFGPQITSPALTQLTIQALYNLAGSNTDYLLTKLGVGNNQLSSLIGSGLITGYPILYDSQTQILGIQVNLPSVGSLNNMRATYLETLSVSTTKGFASALVPKVVTQVGSVIEELDTSYCIESNLDLYCTRIVTFPMSPGIYSCLSGNTSACMYSKTEGALTTPYMTLKGSVIANCKITTCRCADPPGIISQNYGEAVSLIDRHSCNVLSLDGITLRLSGEFDATYQKNISILESQVIVTGNLDISTELGNVNNSISNALDKLAESNSKLDKVNVRLTSTPVLITYIVLTATSLAFGALSLVLACYLMYKQKAQQKTLLWLGNNTLDQMRATTRA</sequence>
<organism evidence="21 22">
    <name type="scientific">Avian paramyxovirus 1</name>
    <name type="common">NDV</name>
    <name type="synonym">Avian orthoavulavirus 1</name>
    <dbReference type="NCBI Taxonomy" id="2560319"/>
    <lineage>
        <taxon>Viruses</taxon>
        <taxon>Riboviria</taxon>
        <taxon>Orthornavirae</taxon>
        <taxon>Negarnaviricota</taxon>
        <taxon>Haploviricotina</taxon>
        <taxon>Monjiviricetes</taxon>
        <taxon>Mononegavirales</taxon>
        <taxon>Paramyxoviridae</taxon>
        <taxon>Avulavirinae</taxon>
        <taxon>Orthoavulavirus</taxon>
        <taxon>Orthoavulavirus javaense</taxon>
    </lineage>
</organism>
<reference evidence="21 22" key="1">
    <citation type="submission" date="2014-06" db="EMBL/GenBank/DDBJ databases">
        <title>Molecular and phylogenetic characterization of velogenic Newcastle disease virus isolates in India reveals presence of II, IV and XIII genotypes.</title>
        <authorList>
            <person name="Jakhesara S.J."/>
            <person name="Patel H.S."/>
            <person name="Jhala M.K."/>
            <person name="Prajapati K.S."/>
            <person name="Joshi C.G."/>
        </authorList>
    </citation>
    <scope>NUCLEOTIDE SEQUENCE [LARGE SCALE GENOMIC DNA]</scope>
    <source>
        <strain evidence="21">Ndv16/Godhra/03/2013</strain>
    </source>
</reference>
<evidence type="ECO:0000256" key="18">
    <source>
        <dbReference type="ARBA" id="ARBA00023288"/>
    </source>
</evidence>
<evidence type="ECO:0000256" key="19">
    <source>
        <dbReference type="ARBA" id="ARBA00023296"/>
    </source>
</evidence>
<dbReference type="Gene3D" id="2.40.490.10">
    <property type="entry name" value="Newcastle disease virus like domain"/>
    <property type="match status" value="1"/>
</dbReference>
<dbReference type="GO" id="GO:0020002">
    <property type="term" value="C:host cell plasma membrane"/>
    <property type="evidence" value="ECO:0007669"/>
    <property type="project" value="UniProtKB-SubCell"/>
</dbReference>
<dbReference type="GO" id="GO:0019064">
    <property type="term" value="P:fusion of virus membrane with host plasma membrane"/>
    <property type="evidence" value="ECO:0007669"/>
    <property type="project" value="UniProtKB-KW"/>
</dbReference>
<keyword evidence="16" id="KW-1015">Disulfide bond</keyword>
<keyword evidence="11 20" id="KW-0261">Viral envelope protein</keyword>
<dbReference type="GO" id="GO:0055036">
    <property type="term" value="C:virion membrane"/>
    <property type="evidence" value="ECO:0007669"/>
    <property type="project" value="UniProtKB-SubCell"/>
</dbReference>
<comment type="similarity">
    <text evidence="1 20">Belongs to the paramyxoviruses fusion glycoprotein family.</text>
</comment>
<comment type="subcellular location">
    <subcellularLocation>
        <location evidence="20">Virion membrane</location>
        <topology evidence="20">Single-pass type I membrane protein</topology>
    </subcellularLocation>
    <subcellularLocation>
        <location evidence="20">Host cell membrane</location>
        <topology evidence="20">Single-pass membrane protein</topology>
    </subcellularLocation>
</comment>
<keyword evidence="5" id="KW-1169">Fusion of virus membrane with host cell membrane</keyword>
<evidence type="ECO:0000256" key="15">
    <source>
        <dbReference type="ARBA" id="ARBA00023139"/>
    </source>
</evidence>
<keyword evidence="10" id="KW-1043">Host membrane</keyword>
<evidence type="ECO:0000256" key="12">
    <source>
        <dbReference type="ARBA" id="ARBA00022989"/>
    </source>
</evidence>
<keyword evidence="8" id="KW-0732">Signal</keyword>
<evidence type="ECO:0000256" key="6">
    <source>
        <dbReference type="ARBA" id="ARBA00022595"/>
    </source>
</evidence>
<dbReference type="Gene3D" id="2.60.40.1690">
    <property type="entry name" value="Head and neck region of the ectodomain of NDV fusion glycoprotein"/>
    <property type="match status" value="1"/>
</dbReference>
<keyword evidence="13" id="KW-0175">Coiled coil</keyword>
<name>A0A089MY63_NCDV</name>
<keyword evidence="6" id="KW-1162">Viral penetration into host cytoplasm</keyword>
<evidence type="ECO:0000256" key="7">
    <source>
        <dbReference type="ARBA" id="ARBA00022692"/>
    </source>
</evidence>
<evidence type="ECO:0000256" key="16">
    <source>
        <dbReference type="ARBA" id="ARBA00023157"/>
    </source>
</evidence>
<keyword evidence="7 20" id="KW-0812">Transmembrane</keyword>
<evidence type="ECO:0000313" key="22">
    <source>
        <dbReference type="Proteomes" id="UP000104656"/>
    </source>
</evidence>
<gene>
    <name evidence="21" type="primary">F</name>
</gene>
<evidence type="ECO:0000256" key="3">
    <source>
        <dbReference type="ARBA" id="ARBA00022506"/>
    </source>
</evidence>
<dbReference type="SUPFAM" id="SSF69922">
    <property type="entry name" value="Head and neck region of the ectodomain of NDV fusion glycoprotein"/>
    <property type="match status" value="1"/>
</dbReference>
<keyword evidence="9" id="KW-0946">Virion</keyword>